<feature type="compositionally biased region" description="Basic and acidic residues" evidence="1">
    <location>
        <begin position="956"/>
        <end position="1011"/>
    </location>
</feature>
<dbReference type="AlphaFoldDB" id="A0A4T0FR08"/>
<evidence type="ECO:0000313" key="2">
    <source>
        <dbReference type="EMBL" id="TIA90034.1"/>
    </source>
</evidence>
<feature type="compositionally biased region" description="Basic and acidic residues" evidence="1">
    <location>
        <begin position="629"/>
        <end position="640"/>
    </location>
</feature>
<organism evidence="2 3">
    <name type="scientific">Wallemia hederae</name>
    <dbReference type="NCBI Taxonomy" id="1540922"/>
    <lineage>
        <taxon>Eukaryota</taxon>
        <taxon>Fungi</taxon>
        <taxon>Dikarya</taxon>
        <taxon>Basidiomycota</taxon>
        <taxon>Wallemiomycotina</taxon>
        <taxon>Wallemiomycetes</taxon>
        <taxon>Wallemiales</taxon>
        <taxon>Wallemiaceae</taxon>
        <taxon>Wallemia</taxon>
    </lineage>
</organism>
<dbReference type="Proteomes" id="UP000310189">
    <property type="component" value="Unassembled WGS sequence"/>
</dbReference>
<feature type="compositionally biased region" description="Basic and acidic residues" evidence="1">
    <location>
        <begin position="826"/>
        <end position="844"/>
    </location>
</feature>
<feature type="region of interest" description="Disordered" evidence="1">
    <location>
        <begin position="627"/>
        <end position="938"/>
    </location>
</feature>
<evidence type="ECO:0000256" key="1">
    <source>
        <dbReference type="SAM" id="MobiDB-lite"/>
    </source>
</evidence>
<feature type="compositionally biased region" description="Basic and acidic residues" evidence="1">
    <location>
        <begin position="768"/>
        <end position="781"/>
    </location>
</feature>
<dbReference type="EMBL" id="SPNW01000022">
    <property type="protein sequence ID" value="TIA90034.1"/>
    <property type="molecule type" value="Genomic_DNA"/>
</dbReference>
<feature type="compositionally biased region" description="Basic residues" evidence="1">
    <location>
        <begin position="1037"/>
        <end position="1048"/>
    </location>
</feature>
<feature type="region of interest" description="Disordered" evidence="1">
    <location>
        <begin position="589"/>
        <end position="612"/>
    </location>
</feature>
<feature type="region of interest" description="Disordered" evidence="1">
    <location>
        <begin position="956"/>
        <end position="1120"/>
    </location>
</feature>
<evidence type="ECO:0000313" key="3">
    <source>
        <dbReference type="Proteomes" id="UP000310189"/>
    </source>
</evidence>
<name>A0A4T0FR08_9BASI</name>
<keyword evidence="3" id="KW-1185">Reference proteome</keyword>
<feature type="compositionally biased region" description="Basic and acidic residues" evidence="1">
    <location>
        <begin position="921"/>
        <end position="936"/>
    </location>
</feature>
<feature type="compositionally biased region" description="Low complexity" evidence="1">
    <location>
        <begin position="1061"/>
        <end position="1073"/>
    </location>
</feature>
<dbReference type="OrthoDB" id="10519403at2759"/>
<proteinExistence type="predicted"/>
<protein>
    <submittedName>
        <fullName evidence="2">Uncharacterized protein</fullName>
    </submittedName>
</protein>
<feature type="compositionally biased region" description="Low complexity" evidence="1">
    <location>
        <begin position="800"/>
        <end position="809"/>
    </location>
</feature>
<gene>
    <name evidence="2" type="ORF">E3P99_01740</name>
</gene>
<comment type="caution">
    <text evidence="2">The sequence shown here is derived from an EMBL/GenBank/DDBJ whole genome shotgun (WGS) entry which is preliminary data.</text>
</comment>
<feature type="compositionally biased region" description="Basic residues" evidence="1">
    <location>
        <begin position="697"/>
        <end position="710"/>
    </location>
</feature>
<accession>A0A4T0FR08</accession>
<feature type="compositionally biased region" description="Basic and acidic residues" evidence="1">
    <location>
        <begin position="749"/>
        <end position="758"/>
    </location>
</feature>
<sequence>MCCCSAYSFRDESQEGSERVSLETSMRDQDGQLRRIHRIFRNLKSKINLLEELVRKRDGSALSHQRDGSDLNEQVTDKQRNAYWDSLKLLPTIAATDSLFNARNGSLDGINLRQLMDHIQSLRSAYANALELNKPSNAFPSLTQLSARVIGYSIINYDFSYGYDKAYEDLGKLEKEARQMEIVDYVYSCVPPHLQTLLVPSHALSLLFSNNVLSNHHPTISSLLPTTSAYGLEFQDIIYHSLAIAFAGPTLPHPNYLNNICLKFNCNHQVIRSLIKLLPAFEPALSTCRAVRNMKVIGQPELEIQDISPLIQTVFQSSYETPVPPASLYPWLDIDDHNSLFDLALKKRIPKAQNVLILLAVEVSDRMLRDPKYHHWFKVALNLCAGALCVVDDDETSAEMLVVYMDNISRVPFSENNIRGALDAFRFEHVFSSLHSQRCWYARTLIDVLGDNNLIPAQLGVLRRVLKLDIPVDGLTNSQLRYKERVAQARFEESKTAYVQHTTFKTPKKMNASYIEFTPYTDDKLQSHRKALFTPGFPQWRTPYTNPKTQVALGPHRPVNATFRVQQQRNMYGFGSPFVIERNWRRREEGEDEGSFSSISSGKKAVERDETVQVDAGDVAKLNINEAKGVNEHEDSHSEYSESLEQTSEESMPEADSHSESERMSNAGIKAKKFSRDSNSNSEEPYLSDDLAAIVTHKPKRGKTQRKPKKAVSTSSSSMDSKAEAKAQRGESSKESAAVQSDDSDDFDALTRPKEVRRLSTKAKHPTKTLESKTDSQDKPLRQASTAHSAPHYLPKRKSLLSQTQLQKSQPERHYFNRTLSKRKSGAMDDTTRSEVEKPRKSYRTESYNTASEDDRSVNASIRPKHKSEHLSSALTKPHPSKDIRQNLLSRSLPRKISSDSLLVEKTKLSPPRQQSLLGDLNKKPIQDDPLSKVERWMQTTSYTKADVFLAREEEKRLKDAELERERNHEEKEVRKDEELRKSRQQENVSAREQEKGDRRVHKTSSDDTVGRRGSLSIHNSSIGRAKPSNKKQVSNHQKRRQAHRSSLHKTSGPIELSSTSEQSYSRDSAASSSEDEAPSHDRLEMLREKVMSKYKNKSKLMDGTLSRLHSRPSDSTLRS</sequence>
<feature type="compositionally biased region" description="Basic and acidic residues" evidence="1">
    <location>
        <begin position="1078"/>
        <end position="1092"/>
    </location>
</feature>
<reference evidence="2 3" key="1">
    <citation type="submission" date="2019-03" db="EMBL/GenBank/DDBJ databases">
        <title>Sequencing 23 genomes of Wallemia ichthyophaga.</title>
        <authorList>
            <person name="Gostincar C."/>
        </authorList>
    </citation>
    <scope>NUCLEOTIDE SEQUENCE [LARGE SCALE GENOMIC DNA]</scope>
    <source>
        <strain evidence="2 3">EXF-5753</strain>
    </source>
</reference>
<feature type="compositionally biased region" description="Basic and acidic residues" evidence="1">
    <location>
        <begin position="721"/>
        <end position="734"/>
    </location>
</feature>